<evidence type="ECO:0000313" key="2">
    <source>
        <dbReference type="Proteomes" id="UP000677913"/>
    </source>
</evidence>
<reference evidence="1" key="1">
    <citation type="submission" date="2021-04" db="EMBL/GenBank/DDBJ databases">
        <title>Genome based classification of Actinospica acidithermotolerans sp. nov., an actinobacterium isolated from an Indonesian hot spring.</title>
        <authorList>
            <person name="Kusuma A.B."/>
            <person name="Putra K.E."/>
            <person name="Nafisah S."/>
            <person name="Loh J."/>
            <person name="Nouioui I."/>
            <person name="Goodfellow M."/>
        </authorList>
    </citation>
    <scope>NUCLEOTIDE SEQUENCE</scope>
    <source>
        <strain evidence="1">DSM 45618</strain>
    </source>
</reference>
<dbReference type="Proteomes" id="UP000677913">
    <property type="component" value="Unassembled WGS sequence"/>
</dbReference>
<proteinExistence type="predicted"/>
<name>A0A8J7WVK9_9ACTN</name>
<dbReference type="EMBL" id="JAGSXH010000174">
    <property type="protein sequence ID" value="MBS2966645.1"/>
    <property type="molecule type" value="Genomic_DNA"/>
</dbReference>
<dbReference type="AlphaFoldDB" id="A0A8J7WVK9"/>
<protein>
    <submittedName>
        <fullName evidence="1">Uncharacterized protein</fullName>
    </submittedName>
</protein>
<accession>A0A8J7WVK9</accession>
<organism evidence="1 2">
    <name type="scientific">Actinocrinis puniceicyclus</name>
    <dbReference type="NCBI Taxonomy" id="977794"/>
    <lineage>
        <taxon>Bacteria</taxon>
        <taxon>Bacillati</taxon>
        <taxon>Actinomycetota</taxon>
        <taxon>Actinomycetes</taxon>
        <taxon>Catenulisporales</taxon>
        <taxon>Actinospicaceae</taxon>
        <taxon>Actinocrinis</taxon>
    </lineage>
</organism>
<evidence type="ECO:0000313" key="1">
    <source>
        <dbReference type="EMBL" id="MBS2966645.1"/>
    </source>
</evidence>
<dbReference type="RefSeq" id="WP_211471924.1">
    <property type="nucleotide sequence ID" value="NZ_JAGSXH010000174.1"/>
</dbReference>
<keyword evidence="2" id="KW-1185">Reference proteome</keyword>
<sequence>MAAVAVALLTHPPDDLAELPELDDTHPELDPNAFEIITDTDKLVVACSCSSSSDNPYQ</sequence>
<gene>
    <name evidence="1" type="ORF">KGA66_26650</name>
</gene>
<comment type="caution">
    <text evidence="1">The sequence shown here is derived from an EMBL/GenBank/DDBJ whole genome shotgun (WGS) entry which is preliminary data.</text>
</comment>